<dbReference type="CDD" id="cd20514">
    <property type="entry name" value="CYCLIN_CCNC_rpt2"/>
    <property type="match status" value="1"/>
</dbReference>
<dbReference type="AlphaFoldDB" id="A0A1Y2BS90"/>
<dbReference type="Proteomes" id="UP000193642">
    <property type="component" value="Unassembled WGS sequence"/>
</dbReference>
<dbReference type="GO" id="GO:0006357">
    <property type="term" value="P:regulation of transcription by RNA polymerase II"/>
    <property type="evidence" value="ECO:0007669"/>
    <property type="project" value="InterPro"/>
</dbReference>
<dbReference type="InterPro" id="IPR036915">
    <property type="entry name" value="Cyclin-like_sf"/>
</dbReference>
<dbReference type="EMBL" id="MCGO01000049">
    <property type="protein sequence ID" value="ORY37603.1"/>
    <property type="molecule type" value="Genomic_DNA"/>
</dbReference>
<dbReference type="InterPro" id="IPR006671">
    <property type="entry name" value="Cyclin_N"/>
</dbReference>
<reference evidence="3 4" key="1">
    <citation type="submission" date="2016-07" db="EMBL/GenBank/DDBJ databases">
        <title>Pervasive Adenine N6-methylation of Active Genes in Fungi.</title>
        <authorList>
            <consortium name="DOE Joint Genome Institute"/>
            <person name="Mondo S.J."/>
            <person name="Dannebaum R.O."/>
            <person name="Kuo R.C."/>
            <person name="Labutti K."/>
            <person name="Haridas S."/>
            <person name="Kuo A."/>
            <person name="Salamov A."/>
            <person name="Ahrendt S.R."/>
            <person name="Lipzen A."/>
            <person name="Sullivan W."/>
            <person name="Andreopoulos W.B."/>
            <person name="Clum A."/>
            <person name="Lindquist E."/>
            <person name="Daum C."/>
            <person name="Ramamoorthy G.K."/>
            <person name="Gryganskyi A."/>
            <person name="Culley D."/>
            <person name="Magnuson J.K."/>
            <person name="James T.Y."/>
            <person name="O'Malley M.A."/>
            <person name="Stajich J.E."/>
            <person name="Spatafora J.W."/>
            <person name="Visel A."/>
            <person name="Grigoriev I.V."/>
        </authorList>
    </citation>
    <scope>NUCLEOTIDE SEQUENCE [LARGE SCALE GENOMIC DNA]</scope>
    <source>
        <strain evidence="3 4">JEL800</strain>
    </source>
</reference>
<evidence type="ECO:0000313" key="4">
    <source>
        <dbReference type="Proteomes" id="UP000193642"/>
    </source>
</evidence>
<name>A0A1Y2BS90_9FUNG</name>
<dbReference type="PANTHER" id="PTHR10026">
    <property type="entry name" value="CYCLIN"/>
    <property type="match status" value="1"/>
</dbReference>
<proteinExistence type="inferred from homology"/>
<dbReference type="PIRSF" id="PIRSF028758">
    <property type="entry name" value="Cyclin, C/H/G types"/>
    <property type="match status" value="1"/>
</dbReference>
<dbReference type="InterPro" id="IPR043198">
    <property type="entry name" value="Cyclin/Ssn8"/>
</dbReference>
<evidence type="ECO:0000259" key="2">
    <source>
        <dbReference type="SMART" id="SM00385"/>
    </source>
</evidence>
<keyword evidence="4" id="KW-1185">Reference proteome</keyword>
<dbReference type="GO" id="GO:0016538">
    <property type="term" value="F:cyclin-dependent protein serine/threonine kinase regulator activity"/>
    <property type="evidence" value="ECO:0007669"/>
    <property type="project" value="InterPro"/>
</dbReference>
<dbReference type="STRING" id="329046.A0A1Y2BS90"/>
<evidence type="ECO:0000256" key="1">
    <source>
        <dbReference type="RuleBase" id="RU000383"/>
    </source>
</evidence>
<organism evidence="3 4">
    <name type="scientific">Rhizoclosmatium globosum</name>
    <dbReference type="NCBI Taxonomy" id="329046"/>
    <lineage>
        <taxon>Eukaryota</taxon>
        <taxon>Fungi</taxon>
        <taxon>Fungi incertae sedis</taxon>
        <taxon>Chytridiomycota</taxon>
        <taxon>Chytridiomycota incertae sedis</taxon>
        <taxon>Chytridiomycetes</taxon>
        <taxon>Chytridiales</taxon>
        <taxon>Chytriomycetaceae</taxon>
        <taxon>Rhizoclosmatium</taxon>
    </lineage>
</organism>
<keyword evidence="1" id="KW-0195">Cyclin</keyword>
<accession>A0A1Y2BS90</accession>
<dbReference type="OrthoDB" id="10266018at2759"/>
<feature type="domain" description="Cyclin-like" evidence="2">
    <location>
        <begin position="108"/>
        <end position="195"/>
    </location>
</feature>
<dbReference type="InterPro" id="IPR013763">
    <property type="entry name" value="Cyclin-like_dom"/>
</dbReference>
<dbReference type="SMART" id="SM00385">
    <property type="entry name" value="CYCLIN"/>
    <property type="match status" value="2"/>
</dbReference>
<dbReference type="SUPFAM" id="SSF47954">
    <property type="entry name" value="Cyclin-like"/>
    <property type="match status" value="2"/>
</dbReference>
<dbReference type="Pfam" id="PF00134">
    <property type="entry name" value="Cyclin_N"/>
    <property type="match status" value="1"/>
</dbReference>
<sequence length="220" mass="25505">MTQIGRALNPKLRQQILATAFVFFLRYHVKRPFVNRTNPQIEVGLVAATCVYLAAKVEEHPFHIKSIVQAAQQAMGSNYPIDTTRISECEFHLMEALDFYMIVYHPYQSVVLYFKDLGLPKGTDTPFLQTAWMLVNDTYRSDLPLLYPPHMIALGVIYLTAAMQERSVEVDIGAWFAKLNVEMNDVLIIVQRLLDLYQSMTLYNRERTIELLTRLRQMQQ</sequence>
<gene>
    <name evidence="3" type="ORF">BCR33DRAFT_721341</name>
</gene>
<comment type="caution">
    <text evidence="3">The sequence shown here is derived from an EMBL/GenBank/DDBJ whole genome shotgun (WGS) entry which is preliminary data.</text>
</comment>
<protein>
    <submittedName>
        <fullName evidence="3">C/H/G cyclin</fullName>
    </submittedName>
</protein>
<comment type="similarity">
    <text evidence="1">Belongs to the cyclin family.</text>
</comment>
<feature type="domain" description="Cyclin-like" evidence="2">
    <location>
        <begin position="1"/>
        <end position="95"/>
    </location>
</feature>
<dbReference type="Gene3D" id="1.10.472.10">
    <property type="entry name" value="Cyclin-like"/>
    <property type="match status" value="2"/>
</dbReference>
<evidence type="ECO:0000313" key="3">
    <source>
        <dbReference type="EMBL" id="ORY37603.1"/>
    </source>
</evidence>